<dbReference type="EMBL" id="JBBKAR010000007">
    <property type="protein sequence ID" value="MEJ8302899.1"/>
    <property type="molecule type" value="Genomic_DNA"/>
</dbReference>
<protein>
    <submittedName>
        <fullName evidence="1">Polymorphic toxin-type HINT domain-containing protein</fullName>
    </submittedName>
</protein>
<keyword evidence="2" id="KW-1185">Reference proteome</keyword>
<organism evidence="1 2">
    <name type="scientific">Saccharibacillus sacchari</name>
    <dbReference type="NCBI Taxonomy" id="456493"/>
    <lineage>
        <taxon>Bacteria</taxon>
        <taxon>Bacillati</taxon>
        <taxon>Bacillota</taxon>
        <taxon>Bacilli</taxon>
        <taxon>Bacillales</taxon>
        <taxon>Paenibacillaceae</taxon>
        <taxon>Saccharibacillus</taxon>
    </lineage>
</organism>
<name>A0ACC6P7J0_9BACL</name>
<proteinExistence type="predicted"/>
<sequence>MKKPLFRILNAALAAALLLPPVAAPNRAQAAPASSAAASSSSTASQSFVTGPFNDTATPLSLYEIAANTPYSGAAEGENISDVTGSLSRLETDFSLPGRGGLDFTLGRLYESNEAYIEEPKITGNAGSYANGSEYYTYNERTSNLGVGWSWSIPSVELRGDVRYLHFADGTVYQVEAGGQGLVDYPLQDVTFGPSSDSISTQNAAGQTVSATAAYALTDTLGTKVYFNTDGRWIGTKDAYGNVILVQYAQAAVNDQNSYPLISKVIDTLNREIVFSYKANAVTVTYAGKTLTYNKTLISGTTKKRTLSSVANENGETTSYAYAKQETNYDAVTNAGAAAAKVVYMGMTKTTYPTGASTAYEYGQTTKRLGDQGTLGYYRVTKRYDELKESTTKKKNFVSYDYANATDFSDPAQTTSTVKRTTISNPNAASNVASVEKISETTVLNADHLAIQETREKAGEYKKQIDTAYDPDQQLAVQITETDTDYTQNPAKTANKVHAYTYDDYGNVLTYTNPLDHISSYTYSATYPGLTLTERNTVSGVITDDIVHTADPALPHITQTVQNYADESGQASFLQMTYQHDAYGNVTQAVQQLENDKTQQTDIEYGAAVKHAYPTSIKQKVTENGTPKTIEERYEYDLPTGRVLKHFDGNAVGKGAPAGSDEAYEYDNVGRIIKVTRPAAADGTRATSTSSFSYGTIGQIGQYYIVDEEGKESKEIYDGLGRPSSIELKRKDNNNNVAFYTLQSNHYNDLGELDYTTDGEGHQTKYEYDANGEIKETISAAGRVTGYGYNNVLNQATTTTDYGAKVTEQTDAAGRSTGTTRTDDKGNIITTSNQYEVGGNPFSTSTTNGKGDTTGFTNDGLHRLQNVTQSSGGMSLNTKYSYNKQGAMTEKVFPDLTKITYGYDELGRRLSKTDSVLGQESYTYDNNSNITGGTTRGGINVVNQYDEQNRLTSWSSGDKNGSFTYYKNGLRKSMTDETGTTQYFYTLDNNLERMVYPDGKQISYTYYKNGLTSSMTDPFGLTTTYIYNADNQLSEVRTENTKQAEYVYRDGLTQSDENYLKSSQLYQLKLGNGQITATYTNDGFGRLTNLLQSAGGLTQAFTYGYDNGDNITSRSDGTTSGTFTYDELDRIITSSEGAETYTYDGKGNRLTLQSSIQMPHKDNVNYTYNQAEQLSNVTRNQTSVSYKYNGDGLMTERSLTKNGQAKTTRYYYDGTNIIAEGTVAADGSVTFKARYVRGAQLIYREDASNQKAYYQHNGHGDVTGLVKADGTTLNSYTYDIWGNPLTSNVQVENPFGYSGEFWDEDTGLQYLRSRWYDPGIGRFIQEDTFEGYVNRPSSLNPYTYVENNPLKFVDPNGYAPQWLENTWSAVKTGVKETADFLVIDDIKTLTSSQSSTIDKVIAGASLLPVGKVFKGGKLIVEVAQVGDKASGAAKAAKAVNKACNCFTAGTKVKTDQGEKDIEDVKIGDKVLAKDENTDEVTYKQVTATFNHETDEIYSIHIGDQVIESTYNHPFWVVDKGWVFVKDLKPGDLLEQSDGKTLEVRSIEVEQRQATVYNMTVEGFHTYFVSGLGIWVHNDECNLPDLMQSASLGKGSTGRTTANTLNEQLAMKEVLSNPLSGATELKKLTMTDKRWLKEDGWVKMSKNVNGVESHFVYNKVTGKFDDFKFK</sequence>
<reference evidence="1" key="1">
    <citation type="submission" date="2024-03" db="EMBL/GenBank/DDBJ databases">
        <title>Whole genome sequecning of epiphytes from Marcgravia umbellata leaves.</title>
        <authorList>
            <person name="Kumar G."/>
            <person name="Savka M.A."/>
        </authorList>
    </citation>
    <scope>NUCLEOTIDE SEQUENCE</scope>
    <source>
        <strain evidence="1">RIT_BL5</strain>
    </source>
</reference>
<comment type="caution">
    <text evidence="1">The sequence shown here is derived from an EMBL/GenBank/DDBJ whole genome shotgun (WGS) entry which is preliminary data.</text>
</comment>
<accession>A0ACC6P7J0</accession>
<evidence type="ECO:0000313" key="1">
    <source>
        <dbReference type="EMBL" id="MEJ8302899.1"/>
    </source>
</evidence>
<evidence type="ECO:0000313" key="2">
    <source>
        <dbReference type="Proteomes" id="UP001380953"/>
    </source>
</evidence>
<dbReference type="Proteomes" id="UP001380953">
    <property type="component" value="Unassembled WGS sequence"/>
</dbReference>
<gene>
    <name evidence="1" type="ORF">WKI47_03110</name>
</gene>